<evidence type="ECO:0000313" key="2">
    <source>
        <dbReference type="EMBL" id="CAE0411009.1"/>
    </source>
</evidence>
<dbReference type="AlphaFoldDB" id="A0A7S3L595"/>
<organism evidence="2">
    <name type="scientific">Amphora coffeiformis</name>
    <dbReference type="NCBI Taxonomy" id="265554"/>
    <lineage>
        <taxon>Eukaryota</taxon>
        <taxon>Sar</taxon>
        <taxon>Stramenopiles</taxon>
        <taxon>Ochrophyta</taxon>
        <taxon>Bacillariophyta</taxon>
        <taxon>Bacillariophyceae</taxon>
        <taxon>Bacillariophycidae</taxon>
        <taxon>Thalassiophysales</taxon>
        <taxon>Catenulaceae</taxon>
        <taxon>Amphora</taxon>
    </lineage>
</organism>
<accession>A0A7S3L595</accession>
<name>A0A7S3L595_9STRA</name>
<evidence type="ECO:0000256" key="1">
    <source>
        <dbReference type="SAM" id="SignalP"/>
    </source>
</evidence>
<dbReference type="EMBL" id="HBIM01010040">
    <property type="protein sequence ID" value="CAE0411009.1"/>
    <property type="molecule type" value="Transcribed_RNA"/>
</dbReference>
<gene>
    <name evidence="2" type="ORF">ACOF00016_LOCUS8414</name>
</gene>
<protein>
    <submittedName>
        <fullName evidence="2">Uncharacterized protein</fullName>
    </submittedName>
</protein>
<sequence>MRCLVSLSCFIVSLGLTESSAFLGALRTQTTKRPTMVRIWQANEKDEPDSQDSIDKVTNTDEATFEEKMEKFLDTEWFNPKDVKEGSPLKWFADLVENDYATAEALYTSFFIAFMVLITQELVRMQVYGVNYVPFQKLRDGSLF</sequence>
<feature type="chain" id="PRO_5031243194" evidence="1">
    <location>
        <begin position="20"/>
        <end position="144"/>
    </location>
</feature>
<keyword evidence="1" id="KW-0732">Signal</keyword>
<reference evidence="2" key="1">
    <citation type="submission" date="2021-01" db="EMBL/GenBank/DDBJ databases">
        <authorList>
            <person name="Corre E."/>
            <person name="Pelletier E."/>
            <person name="Niang G."/>
            <person name="Scheremetjew M."/>
            <person name="Finn R."/>
            <person name="Kale V."/>
            <person name="Holt S."/>
            <person name="Cochrane G."/>
            <person name="Meng A."/>
            <person name="Brown T."/>
            <person name="Cohen L."/>
        </authorList>
    </citation>
    <scope>NUCLEOTIDE SEQUENCE</scope>
    <source>
        <strain evidence="2">CCMP127</strain>
    </source>
</reference>
<proteinExistence type="predicted"/>
<feature type="signal peptide" evidence="1">
    <location>
        <begin position="1"/>
        <end position="19"/>
    </location>
</feature>